<evidence type="ECO:0000313" key="2">
    <source>
        <dbReference type="EMBL" id="WAR01142.1"/>
    </source>
</evidence>
<dbReference type="Proteomes" id="UP001164746">
    <property type="component" value="Chromosome 4"/>
</dbReference>
<sequence length="200" mass="23113">MSILLVHKVFAFLDVGEKFWHCSVQQFLLVIKQFSNAQEWQSTWPRSQWTQRMHTPLSQQLRSSPQSDSQQTEQLRMPSKGWLIPGIQENRNVNRKMITYSTSLGLYNFRASILNSHGQFVSYILKKDFLTGLVIIAIMAFGQTSAIAFTISRTMDAFVLNKSSLVMPAIYWELLPLFASFTKIRFQRQSDIVEISEVLI</sequence>
<keyword evidence="1" id="KW-0472">Membrane</keyword>
<name>A0ABY7DWC4_MYAAR</name>
<feature type="transmembrane region" description="Helical" evidence="1">
    <location>
        <begin position="163"/>
        <end position="181"/>
    </location>
</feature>
<proteinExistence type="predicted"/>
<protein>
    <submittedName>
        <fullName evidence="2">Uncharacterized protein</fullName>
    </submittedName>
</protein>
<organism evidence="2 3">
    <name type="scientific">Mya arenaria</name>
    <name type="common">Soft-shell clam</name>
    <dbReference type="NCBI Taxonomy" id="6604"/>
    <lineage>
        <taxon>Eukaryota</taxon>
        <taxon>Metazoa</taxon>
        <taxon>Spiralia</taxon>
        <taxon>Lophotrochozoa</taxon>
        <taxon>Mollusca</taxon>
        <taxon>Bivalvia</taxon>
        <taxon>Autobranchia</taxon>
        <taxon>Heteroconchia</taxon>
        <taxon>Euheterodonta</taxon>
        <taxon>Imparidentia</taxon>
        <taxon>Neoheterodontei</taxon>
        <taxon>Myida</taxon>
        <taxon>Myoidea</taxon>
        <taxon>Myidae</taxon>
        <taxon>Mya</taxon>
    </lineage>
</organism>
<evidence type="ECO:0000313" key="3">
    <source>
        <dbReference type="Proteomes" id="UP001164746"/>
    </source>
</evidence>
<feature type="transmembrane region" description="Helical" evidence="1">
    <location>
        <begin position="129"/>
        <end position="151"/>
    </location>
</feature>
<evidence type="ECO:0000256" key="1">
    <source>
        <dbReference type="SAM" id="Phobius"/>
    </source>
</evidence>
<keyword evidence="1" id="KW-1133">Transmembrane helix</keyword>
<keyword evidence="1" id="KW-0812">Transmembrane</keyword>
<keyword evidence="3" id="KW-1185">Reference proteome</keyword>
<reference evidence="2" key="1">
    <citation type="submission" date="2022-11" db="EMBL/GenBank/DDBJ databases">
        <title>Centuries of genome instability and evolution in soft-shell clam transmissible cancer (bioRxiv).</title>
        <authorList>
            <person name="Hart S.F.M."/>
            <person name="Yonemitsu M.A."/>
            <person name="Giersch R.M."/>
            <person name="Beal B.F."/>
            <person name="Arriagada G."/>
            <person name="Davis B.W."/>
            <person name="Ostrander E.A."/>
            <person name="Goff S.P."/>
            <person name="Metzger M.J."/>
        </authorList>
    </citation>
    <scope>NUCLEOTIDE SEQUENCE</scope>
    <source>
        <strain evidence="2">MELC-2E11</strain>
        <tissue evidence="2">Siphon/mantle</tissue>
    </source>
</reference>
<accession>A0ABY7DWC4</accession>
<dbReference type="EMBL" id="CP111015">
    <property type="protein sequence ID" value="WAR01142.1"/>
    <property type="molecule type" value="Genomic_DNA"/>
</dbReference>
<gene>
    <name evidence="2" type="ORF">MAR_007700</name>
</gene>